<evidence type="ECO:0000256" key="2">
    <source>
        <dbReference type="SAM" id="SignalP"/>
    </source>
</evidence>
<evidence type="ECO:0000313" key="3">
    <source>
        <dbReference type="EMBL" id="BEH01763.1"/>
    </source>
</evidence>
<accession>A0AAN0KFE1</accession>
<dbReference type="RefSeq" id="WP_286268092.1">
    <property type="nucleotide sequence ID" value="NZ_AP028056.1"/>
</dbReference>
<feature type="signal peptide" evidence="2">
    <location>
        <begin position="1"/>
        <end position="25"/>
    </location>
</feature>
<feature type="compositionally biased region" description="Low complexity" evidence="1">
    <location>
        <begin position="26"/>
        <end position="52"/>
    </location>
</feature>
<keyword evidence="4" id="KW-1185">Reference proteome</keyword>
<keyword evidence="2" id="KW-0732">Signal</keyword>
<evidence type="ECO:0008006" key="5">
    <source>
        <dbReference type="Google" id="ProtNLM"/>
    </source>
</evidence>
<dbReference type="KEGG" id="broo:brsh051_10440"/>
<feature type="chain" id="PRO_5042950005" description="Lipoprotein" evidence="2">
    <location>
        <begin position="26"/>
        <end position="182"/>
    </location>
</feature>
<organism evidence="3 4">
    <name type="scientific">Brooklawnia propionicigenes</name>
    <dbReference type="NCBI Taxonomy" id="3041175"/>
    <lineage>
        <taxon>Bacteria</taxon>
        <taxon>Bacillati</taxon>
        <taxon>Actinomycetota</taxon>
        <taxon>Actinomycetes</taxon>
        <taxon>Propionibacteriales</taxon>
        <taxon>Propionibacteriaceae</taxon>
        <taxon>Brooklawnia</taxon>
    </lineage>
</organism>
<dbReference type="EMBL" id="AP028056">
    <property type="protein sequence ID" value="BEH01763.1"/>
    <property type="molecule type" value="Genomic_DNA"/>
</dbReference>
<dbReference type="AlphaFoldDB" id="A0AAN0KFE1"/>
<sequence>MTHLGLATKAVGAIMAAALIGGCTATPTTSPTPTGPSQSPSPTVTPTPTLSPEDQKLEDAKARVVLLWQTLDGLLVDSSRSINQLDTLASGEALSSLQVMLTTVRQRGQVQVGATKIPSQSALAKGDGWVVTSCVDRSEAILTDKAGQPVTPAPQPRLSHESTVQIVGANLQITKDEVLGSC</sequence>
<dbReference type="Proteomes" id="UP001431656">
    <property type="component" value="Chromosome"/>
</dbReference>
<protein>
    <recommendedName>
        <fullName evidence="5">Lipoprotein</fullName>
    </recommendedName>
</protein>
<reference evidence="3" key="1">
    <citation type="journal article" date="2024" name="Int. J. Syst. Evol. Microbiol.">
        <title>Brooklawnia propionicigenes sp. nov., a facultatively anaerobic, propionate-producing bacterium isolated from a methanogenic reactor treating waste from cattle farms.</title>
        <authorList>
            <person name="Akita Y."/>
            <person name="Ueki A."/>
            <person name="Tonouchi A."/>
            <person name="Sugawara Y."/>
            <person name="Honma S."/>
            <person name="Kaku N."/>
            <person name="Ueki K."/>
        </authorList>
    </citation>
    <scope>NUCLEOTIDE SEQUENCE</scope>
    <source>
        <strain evidence="3">SH051</strain>
    </source>
</reference>
<feature type="region of interest" description="Disordered" evidence="1">
    <location>
        <begin position="26"/>
        <end position="53"/>
    </location>
</feature>
<name>A0AAN0KFE1_9ACTN</name>
<proteinExistence type="predicted"/>
<evidence type="ECO:0000313" key="4">
    <source>
        <dbReference type="Proteomes" id="UP001431656"/>
    </source>
</evidence>
<evidence type="ECO:0000256" key="1">
    <source>
        <dbReference type="SAM" id="MobiDB-lite"/>
    </source>
</evidence>
<gene>
    <name evidence="3" type="ORF">brsh051_10440</name>
</gene>